<evidence type="ECO:0000313" key="6">
    <source>
        <dbReference type="Proteomes" id="UP001156601"/>
    </source>
</evidence>
<feature type="chain" id="PRO_5041243925" evidence="2">
    <location>
        <begin position="32"/>
        <end position="315"/>
    </location>
</feature>
<dbReference type="InterPro" id="IPR058649">
    <property type="entry name" value="CzcB_C"/>
</dbReference>
<evidence type="ECO:0000259" key="4">
    <source>
        <dbReference type="Pfam" id="PF25975"/>
    </source>
</evidence>
<reference evidence="5" key="2">
    <citation type="submission" date="2023-01" db="EMBL/GenBank/DDBJ databases">
        <title>Draft genome sequence of Agaribacter marinus strain NBRC 110023.</title>
        <authorList>
            <person name="Sun Q."/>
            <person name="Mori K."/>
        </authorList>
    </citation>
    <scope>NUCLEOTIDE SEQUENCE</scope>
    <source>
        <strain evidence="5">NBRC 110023</strain>
    </source>
</reference>
<dbReference type="GO" id="GO:0030313">
    <property type="term" value="C:cell envelope"/>
    <property type="evidence" value="ECO:0007669"/>
    <property type="project" value="TreeGrafter"/>
</dbReference>
<reference evidence="5" key="1">
    <citation type="journal article" date="2014" name="Int. J. Syst. Evol. Microbiol.">
        <title>Complete genome sequence of Corynebacterium casei LMG S-19264T (=DSM 44701T), isolated from a smear-ripened cheese.</title>
        <authorList>
            <consortium name="US DOE Joint Genome Institute (JGI-PGF)"/>
            <person name="Walter F."/>
            <person name="Albersmeier A."/>
            <person name="Kalinowski J."/>
            <person name="Ruckert C."/>
        </authorList>
    </citation>
    <scope>NUCLEOTIDE SEQUENCE</scope>
    <source>
        <strain evidence="5">NBRC 110023</strain>
    </source>
</reference>
<keyword evidence="6" id="KW-1185">Reference proteome</keyword>
<dbReference type="RefSeq" id="WP_284216374.1">
    <property type="nucleotide sequence ID" value="NZ_BSOT01000005.1"/>
</dbReference>
<dbReference type="EMBL" id="BSOT01000005">
    <property type="protein sequence ID" value="GLR70069.1"/>
    <property type="molecule type" value="Genomic_DNA"/>
</dbReference>
<dbReference type="Pfam" id="PF25973">
    <property type="entry name" value="BSH_CzcB"/>
    <property type="match status" value="1"/>
</dbReference>
<dbReference type="CDD" id="cd06850">
    <property type="entry name" value="biotinyl_domain"/>
    <property type="match status" value="1"/>
</dbReference>
<dbReference type="Pfam" id="PF25975">
    <property type="entry name" value="CzcB_C"/>
    <property type="match status" value="1"/>
</dbReference>
<accession>A0AA37WJF7</accession>
<feature type="signal peptide" evidence="2">
    <location>
        <begin position="1"/>
        <end position="31"/>
    </location>
</feature>
<keyword evidence="2" id="KW-0732">Signal</keyword>
<keyword evidence="1" id="KW-0813">Transport</keyword>
<dbReference type="GO" id="GO:0060003">
    <property type="term" value="P:copper ion export"/>
    <property type="evidence" value="ECO:0007669"/>
    <property type="project" value="TreeGrafter"/>
</dbReference>
<feature type="domain" description="CzcB-like C-terminal circularly permuted SH3-like" evidence="4">
    <location>
        <begin position="244"/>
        <end position="303"/>
    </location>
</feature>
<feature type="domain" description="CzcB-like barrel-sandwich hybrid" evidence="3">
    <location>
        <begin position="91"/>
        <end position="160"/>
    </location>
</feature>
<gene>
    <name evidence="5" type="ORF">GCM10007852_09770</name>
</gene>
<name>A0AA37WJF7_9ALTE</name>
<dbReference type="Gene3D" id="2.40.50.100">
    <property type="match status" value="1"/>
</dbReference>
<evidence type="ECO:0000313" key="5">
    <source>
        <dbReference type="EMBL" id="GLR70069.1"/>
    </source>
</evidence>
<proteinExistence type="predicted"/>
<dbReference type="InterPro" id="IPR011053">
    <property type="entry name" value="Single_hybrid_motif"/>
</dbReference>
<comment type="caution">
    <text evidence="5">The sequence shown here is derived from an EMBL/GenBank/DDBJ whole genome shotgun (WGS) entry which is preliminary data.</text>
</comment>
<dbReference type="InterPro" id="IPR051909">
    <property type="entry name" value="MFP_Cation_Efflux"/>
</dbReference>
<sequence length="315" mass="34091">MNKFTQLKTFTILKVLVLSVTLMMIHGTVSGGDKHADGDSHEDDKHAGEVITMSDETAVQNGITTTNVIAGDIALSTTLYGRISADPASLSHIRARFDGVIKDVKVNIGDTVKKGDILAVVESNESLKSYSITSPFDGNVIARHANNGELSNGQVLFSLANYKDVWAQLTVFSQHLGQIEVGQAVELRHANFEQLSEIAYLTPSADSSPHSLANVTVDNSSGYWPLGTLVKAQVTTATKAVSHMVPVTAIQEYEDKQVVFVNNDNEYKPRPVQLGVTDGRYIEVISGIEIGERVVATNSYLIKADLEKSEAGHDH</sequence>
<evidence type="ECO:0000259" key="3">
    <source>
        <dbReference type="Pfam" id="PF25973"/>
    </source>
</evidence>
<dbReference type="PANTHER" id="PTHR30097:SF4">
    <property type="entry name" value="SLR6042 PROTEIN"/>
    <property type="match status" value="1"/>
</dbReference>
<dbReference type="InterPro" id="IPR058647">
    <property type="entry name" value="BSH_CzcB-like"/>
</dbReference>
<protein>
    <submittedName>
        <fullName evidence="5">Uncharacterized protein</fullName>
    </submittedName>
</protein>
<evidence type="ECO:0000256" key="2">
    <source>
        <dbReference type="SAM" id="SignalP"/>
    </source>
</evidence>
<dbReference type="SUPFAM" id="SSF51230">
    <property type="entry name" value="Single hybrid motif"/>
    <property type="match status" value="1"/>
</dbReference>
<dbReference type="PANTHER" id="PTHR30097">
    <property type="entry name" value="CATION EFFLUX SYSTEM PROTEIN CUSB"/>
    <property type="match status" value="1"/>
</dbReference>
<dbReference type="AlphaFoldDB" id="A0AA37WJF7"/>
<dbReference type="GO" id="GO:0015679">
    <property type="term" value="P:plasma membrane copper ion transport"/>
    <property type="evidence" value="ECO:0007669"/>
    <property type="project" value="TreeGrafter"/>
</dbReference>
<dbReference type="Gene3D" id="2.40.420.20">
    <property type="match status" value="1"/>
</dbReference>
<organism evidence="5 6">
    <name type="scientific">Agaribacter marinus</name>
    <dbReference type="NCBI Taxonomy" id="1431249"/>
    <lineage>
        <taxon>Bacteria</taxon>
        <taxon>Pseudomonadati</taxon>
        <taxon>Pseudomonadota</taxon>
        <taxon>Gammaproteobacteria</taxon>
        <taxon>Alteromonadales</taxon>
        <taxon>Alteromonadaceae</taxon>
        <taxon>Agaribacter</taxon>
    </lineage>
</organism>
<evidence type="ECO:0000256" key="1">
    <source>
        <dbReference type="ARBA" id="ARBA00022448"/>
    </source>
</evidence>
<dbReference type="Proteomes" id="UP001156601">
    <property type="component" value="Unassembled WGS sequence"/>
</dbReference>